<reference evidence="1" key="1">
    <citation type="submission" date="2021-06" db="EMBL/GenBank/DDBJ databases">
        <authorList>
            <person name="Gannon L."/>
            <person name="Redgwell R T."/>
            <person name="Michniewski S."/>
            <person name="Harrison D C."/>
            <person name="Millard A."/>
        </authorList>
    </citation>
    <scope>NUCLEOTIDE SEQUENCE</scope>
</reference>
<dbReference type="InterPro" id="IPR052789">
    <property type="entry name" value="SSUH2_homolog"/>
</dbReference>
<sequence>MKYLNSRDKFINERSENRLLELLLESEFQFTNEFNDILGAISGDDKGKSKEIAYIFKYLKNLNIDTPMNYIHIGDNNGTVKFINSKKADQMLGEISKDFSWGVAKNRLLSNATESKNSIKIGRLVRKIIQLYNDYRDRDDLVFTDKDIEEFVNTYKSTYDILSNVSDNFKILSGSDIADGYDCHNYWNNDKGSLGSSCMADANSELFDIYTDNDNIKLLVLTFPSEGSNSILGGGVMGRALLWDLDDGDVFMDRIYTARDSDEKLFIEYAKENGWLYKETQSYNEGPFYTPHNNYSDSENLDLTVTVNSDRHQDIEYFPYLDTFKYFYWEKGELTNTNRGNGYIYLEDTEGGWACSECDERGEIECEECYGWGHESCTNCDGGSSECSRCEGEGDEECSDCEGNGYQICDECEGTGEDETGEPCDHCGGDMEITCQGCGGRGKETCDKCDGDGREECEECEGTSKIECEECSGEGEMECDKCHGRKK</sequence>
<dbReference type="GO" id="GO:0016787">
    <property type="term" value="F:hydrolase activity"/>
    <property type="evidence" value="ECO:0007669"/>
    <property type="project" value="UniProtKB-KW"/>
</dbReference>
<name>A0A8D9CC76_9VIRU</name>
<evidence type="ECO:0000313" key="1">
    <source>
        <dbReference type="EMBL" id="CAG7580453.1"/>
    </source>
</evidence>
<dbReference type="PANTHER" id="PTHR48465">
    <property type="entry name" value="PROTEIN SSUH2 HOMOLOG"/>
    <property type="match status" value="1"/>
</dbReference>
<accession>A0A8D9CC76</accession>
<keyword evidence="1" id="KW-0378">Hydrolase</keyword>
<protein>
    <submittedName>
        <fullName evidence="1">Putative hydrolase</fullName>
    </submittedName>
</protein>
<proteinExistence type="predicted"/>
<dbReference type="EMBL" id="OU342829">
    <property type="protein sequence ID" value="CAG7580453.1"/>
    <property type="molecule type" value="Genomic_DNA"/>
</dbReference>
<organism evidence="1">
    <name type="scientific">uncultured marine phage</name>
    <dbReference type="NCBI Taxonomy" id="707152"/>
    <lineage>
        <taxon>Viruses</taxon>
        <taxon>environmental samples</taxon>
    </lineage>
</organism>
<gene>
    <name evidence="1" type="ORF">SLAVMIC_00423</name>
</gene>
<dbReference type="PANTHER" id="PTHR48465:SF1">
    <property type="entry name" value="PROTEIN SSUH2 HOMOLOG"/>
    <property type="match status" value="1"/>
</dbReference>